<keyword evidence="5" id="KW-0969">Cilium</keyword>
<dbReference type="Pfam" id="PF18911">
    <property type="entry name" value="PKD_4"/>
    <property type="match status" value="1"/>
</dbReference>
<organism evidence="10 11">
    <name type="scientific">Methanohalophilus halophilus</name>
    <dbReference type="NCBI Taxonomy" id="2177"/>
    <lineage>
        <taxon>Archaea</taxon>
        <taxon>Methanobacteriati</taxon>
        <taxon>Methanobacteriota</taxon>
        <taxon>Stenosarchaea group</taxon>
        <taxon>Methanomicrobia</taxon>
        <taxon>Methanosarcinales</taxon>
        <taxon>Methanosarcinaceae</taxon>
        <taxon>Methanohalophilus</taxon>
    </lineage>
</organism>
<evidence type="ECO:0000259" key="8">
    <source>
        <dbReference type="PROSITE" id="PS50093"/>
    </source>
</evidence>
<evidence type="ECO:0000313" key="11">
    <source>
        <dbReference type="Proteomes" id="UP000198669"/>
    </source>
</evidence>
<dbReference type="Proteomes" id="UP000267921">
    <property type="component" value="Unassembled WGS sequence"/>
</dbReference>
<evidence type="ECO:0000313" key="12">
    <source>
        <dbReference type="Proteomes" id="UP000267921"/>
    </source>
</evidence>
<dbReference type="PANTHER" id="PTHR39198:SF1">
    <property type="entry name" value="ALPHA-GALACTOSIDASE NEW3 DOMAIN-CONTAINING PROTEIN"/>
    <property type="match status" value="1"/>
</dbReference>
<evidence type="ECO:0000256" key="3">
    <source>
        <dbReference type="ARBA" id="ARBA00022490"/>
    </source>
</evidence>
<keyword evidence="3" id="KW-0963">Cytoplasm</keyword>
<gene>
    <name evidence="9" type="ORF">EFE40_08020</name>
    <name evidence="10" type="ORF">SAMN04515625_0401</name>
</gene>
<dbReference type="Pfam" id="PF18204">
    <property type="entry name" value="PGF-CTERM"/>
    <property type="match status" value="1"/>
</dbReference>
<evidence type="ECO:0000256" key="6">
    <source>
        <dbReference type="ARBA" id="ARBA00023273"/>
    </source>
</evidence>
<dbReference type="Gene3D" id="2.60.40.10">
    <property type="entry name" value="Immunoglobulins"/>
    <property type="match status" value="4"/>
</dbReference>
<evidence type="ECO:0000256" key="5">
    <source>
        <dbReference type="ARBA" id="ARBA00023069"/>
    </source>
</evidence>
<dbReference type="EMBL" id="FNMU01000001">
    <property type="protein sequence ID" value="SDW12954.1"/>
    <property type="molecule type" value="Genomic_DNA"/>
</dbReference>
<dbReference type="InterPro" id="IPR000601">
    <property type="entry name" value="PKD_dom"/>
</dbReference>
<evidence type="ECO:0000256" key="4">
    <source>
        <dbReference type="ARBA" id="ARBA00022729"/>
    </source>
</evidence>
<evidence type="ECO:0000256" key="7">
    <source>
        <dbReference type="SAM" id="MobiDB-lite"/>
    </source>
</evidence>
<sequence>MRILKNGLMILFLLLASTAMLGSGIAGAESNDEYIMNITVGDTNYLKFADHSQGSNGNWIALEGGNDFKLPSPMEFTYNGINDSHFDLGGNTVAIELYVDEYTNHTISYPYATHQMYTNISGKNDVSFSFDGSTHFANKEIGVMLIKTNVSELATIFNGLNEGKTSQEDLQELIVNLTEDISLDGNGDFEIDYKTLAADDYIVLMAIPDENVILSATAFTVLEYDSTTSVSANEDNVAVNFDLLNAPASQYTYDAILIKESEYKADVFMQFNGTSDGLNASVNGNPVVDGLSLVGLDISNPTTSDLKNMSGIENIAAVENTSFSNATTLNLPTTGLSAGNYLLFTTARSGSDLLAFNQSEVDLTNYDFDFSVDVTTSQTVEQNESAEYLLTLTNTGNIEDTISLSASSSKAELNETSVNLAVGESAHVKMNVRSTDIGEHSINVMAEGSEYKKNINTKTTVIDALDIRVDSTTKAVLNNTDVDYVITIENTGNKEHTFDLNSISDVGSLSDNNVTVDAGHSTDVTFTANSSTVGTYTSTITATDDAESSITQTLSLVTKVNQKDIYGVSASSSPLEQVVNTTENATYAVTITNNGNTDDTYNLSVVNLQADYASLNKSSVPLDAGESETILLNVSSEYGGTYDVIMVAQSQKSAEYDSVITTTKVKDYGLTLSADSYTATSKPGETVNYTLTLKNTGNVEDNFTLSNTTNADTLIMPDAINNLAAGDTATFDVSLSNSTPADVTATINTSSEGDNKVNTSLELDLVVEKADRYGVALSIDPVSDTMEITDTKSYTLKIKNTGNVEDTFNLSTTSNYTTLDSETITLAAGEAGYTQMTVGDINETGTYTMPVSVVSDTDENADAQKTAFIEVVEAVSMKVTPATQTVTGNETAEYVVKVTNTGAQTHTYNLEVSENSSNTTAVLNGVNIVTIPDLAVGESEEIDFIFNNTGSADRLIEATLLASVDDAEDKNTTAVASALYLKEDVYGVSIEADEDKQAIKSGKNATYFLTVSNLGNTNDTFNLTTTGENVSLVESLELNASGTAGSKEVVTVDHWPTSTGAHKIEVTVNSTNATDTVKLITRVVKVEEDSLSNSEVDDKSTVTNSTVTNSEIKNSLVTSSTITGSEVKDSVVNSSTVIDSELKTLEINDGYVKANLIYNGTIIIDETEYEVNEPEGITFDDLVEGTDDLDSSISGVGGEETTVEARNSGVKLTIGNNKSIVGGSIKVQKTKTPSKGVGEPDFQSSGSFLKFDESENVNDSMEYVFINMSYDEDELGNIEENDLQPYWYDEDNSKWVVLQPGNPEFCLDTGVNTDENYVWAKVEHFSTYSMGTPVDDTPTDDDDSSSSGGSSSGGGGGAASSGEPYANVELKMVDKVYTAKDMQTEYDFAEFNGPVKTVAFTPTVNAGYVNVIVEVLKDTSTLVDTEPSGLVYRNLNIWTGSRVYEDVIEDATISFSVNKTWLDENDVDSANIRLMRYTTEWTELPTTVTEEDEDKVYYTANTEGFSNFAIVADTTSAPVTEPVDTEAEFTATPVEGQSPLEVKFTFESDNADSWLWEFGDGNTSNQQNPTHTYEESGTYTVVLTVEGEGGVDVVEKTDLITVAAQEEPDEPATPGFEAIFAIAGLLAVAGFLRRRQL</sequence>
<comment type="subcellular location">
    <subcellularLocation>
        <location evidence="1">Cell projection</location>
        <location evidence="1">Cilium</location>
    </subcellularLocation>
    <subcellularLocation>
        <location evidence="2">Cytoplasm</location>
    </subcellularLocation>
</comment>
<accession>A0A1H2R260</accession>
<reference evidence="9 12" key="2">
    <citation type="submission" date="2018-10" db="EMBL/GenBank/DDBJ databases">
        <title>Cultivation of a novel Methanohalophilus strain from Kebrit Deep of the Red Sea and a genomic comparison of members of the genus Methanohalophilus.</title>
        <authorList>
            <person name="Guan Y."/>
            <person name="Ngugi D.K."/>
            <person name="Stingl U."/>
        </authorList>
    </citation>
    <scope>NUCLEOTIDE SEQUENCE [LARGE SCALE GENOMIC DNA]</scope>
    <source>
        <strain evidence="9 12">DSM 3094</strain>
    </source>
</reference>
<evidence type="ECO:0000256" key="1">
    <source>
        <dbReference type="ARBA" id="ARBA00004138"/>
    </source>
</evidence>
<dbReference type="InterPro" id="IPR053879">
    <property type="entry name" value="HYDIN_VesB_CFA65-like_Ig"/>
</dbReference>
<dbReference type="Proteomes" id="UP000198669">
    <property type="component" value="Unassembled WGS sequence"/>
</dbReference>
<dbReference type="InterPro" id="IPR026595">
    <property type="entry name" value="CHP04279"/>
</dbReference>
<dbReference type="EMBL" id="RJJG01000005">
    <property type="protein sequence ID" value="RNI08472.1"/>
    <property type="molecule type" value="Genomic_DNA"/>
</dbReference>
<feature type="compositionally biased region" description="Gly residues" evidence="7">
    <location>
        <begin position="1350"/>
        <end position="1359"/>
    </location>
</feature>
<keyword evidence="4" id="KW-0732">Signal</keyword>
<keyword evidence="6" id="KW-0966">Cell projection</keyword>
<evidence type="ECO:0000256" key="2">
    <source>
        <dbReference type="ARBA" id="ARBA00004496"/>
    </source>
</evidence>
<dbReference type="GeneID" id="30582665"/>
<dbReference type="Pfam" id="PF22544">
    <property type="entry name" value="HYDIN_VesB_CFA65-like_Ig"/>
    <property type="match status" value="1"/>
</dbReference>
<dbReference type="Gene3D" id="2.160.10.20">
    <property type="entry name" value="Insect antifreeze protein"/>
    <property type="match status" value="1"/>
</dbReference>
<dbReference type="PROSITE" id="PS50093">
    <property type="entry name" value="PKD"/>
    <property type="match status" value="1"/>
</dbReference>
<dbReference type="NCBIfam" id="TIGR04213">
    <property type="entry name" value="PGF_pre_PGF"/>
    <property type="match status" value="1"/>
</dbReference>
<dbReference type="InterPro" id="IPR013783">
    <property type="entry name" value="Ig-like_fold"/>
</dbReference>
<dbReference type="RefSeq" id="WP_083433006.1">
    <property type="nucleotide sequence ID" value="NZ_CP017921.1"/>
</dbReference>
<dbReference type="InterPro" id="IPR026453">
    <property type="entry name" value="PGF_pre_PGF"/>
</dbReference>
<name>A0A1H2R260_9EURY</name>
<evidence type="ECO:0000313" key="9">
    <source>
        <dbReference type="EMBL" id="RNI08472.1"/>
    </source>
</evidence>
<dbReference type="SUPFAM" id="SSF49299">
    <property type="entry name" value="PKD domain"/>
    <property type="match status" value="1"/>
</dbReference>
<proteinExistence type="predicted"/>
<dbReference type="NCBIfam" id="TIGR04279">
    <property type="entry name" value="TIGR04279 domain"/>
    <property type="match status" value="1"/>
</dbReference>
<dbReference type="InterPro" id="IPR035986">
    <property type="entry name" value="PKD_dom_sf"/>
</dbReference>
<reference evidence="10 11" key="1">
    <citation type="submission" date="2016-10" db="EMBL/GenBank/DDBJ databases">
        <authorList>
            <person name="de Groot N.N."/>
        </authorList>
    </citation>
    <scope>NUCLEOTIDE SEQUENCE [LARGE SCALE GENOMIC DNA]</scope>
    <source>
        <strain evidence="10 11">Z-7982</strain>
    </source>
</reference>
<dbReference type="SMART" id="SM00089">
    <property type="entry name" value="PKD"/>
    <property type="match status" value="1"/>
</dbReference>
<dbReference type="PANTHER" id="PTHR39198">
    <property type="entry name" value="HYPOTHETICAL MEMBRANE PROTEIN, CONSERVED"/>
    <property type="match status" value="1"/>
</dbReference>
<feature type="region of interest" description="Disordered" evidence="7">
    <location>
        <begin position="1329"/>
        <end position="1363"/>
    </location>
</feature>
<protein>
    <submittedName>
        <fullName evidence="10">PGF-CTERM protein/PGF-pre-PGF domain-containing protein/TIGR04279 methanogen extracellular domain-containing protein</fullName>
    </submittedName>
    <submittedName>
        <fullName evidence="9">TIGR04279 domain-containing protein</fullName>
    </submittedName>
</protein>
<dbReference type="CDD" id="cd00146">
    <property type="entry name" value="PKD"/>
    <property type="match status" value="1"/>
</dbReference>
<feature type="domain" description="PKD" evidence="8">
    <location>
        <begin position="1553"/>
        <end position="1590"/>
    </location>
</feature>
<evidence type="ECO:0000313" key="10">
    <source>
        <dbReference type="EMBL" id="SDW12954.1"/>
    </source>
</evidence>
<dbReference type="NCBIfam" id="TIGR04126">
    <property type="entry name" value="PGF_CTERM"/>
    <property type="match status" value="1"/>
</dbReference>
<dbReference type="GO" id="GO:0030115">
    <property type="term" value="C:S-layer"/>
    <property type="evidence" value="ECO:0007669"/>
    <property type="project" value="UniProtKB-SubCell"/>
</dbReference>
<dbReference type="InterPro" id="IPR022409">
    <property type="entry name" value="PKD/Chitinase_dom"/>
</dbReference>
<dbReference type="GO" id="GO:0005886">
    <property type="term" value="C:plasma membrane"/>
    <property type="evidence" value="ECO:0007669"/>
    <property type="project" value="UniProtKB-SubCell"/>
</dbReference>
<dbReference type="FunFam" id="2.60.40.10:FF:000270">
    <property type="entry name" value="Cell surface protein"/>
    <property type="match status" value="1"/>
</dbReference>
<dbReference type="InterPro" id="IPR026371">
    <property type="entry name" value="PGF_CTERM"/>
</dbReference>
<dbReference type="OrthoDB" id="121905at2157"/>